<protein>
    <recommendedName>
        <fullName evidence="1">Nitroreductase domain-containing protein</fullName>
    </recommendedName>
</protein>
<dbReference type="Proteomes" id="UP000041254">
    <property type="component" value="Unassembled WGS sequence"/>
</dbReference>
<evidence type="ECO:0000313" key="3">
    <source>
        <dbReference type="Proteomes" id="UP000041254"/>
    </source>
</evidence>
<dbReference type="SUPFAM" id="SSF55469">
    <property type="entry name" value="FMN-dependent nitroreductase-like"/>
    <property type="match status" value="1"/>
</dbReference>
<name>A0A0G4EQF3_VITBC</name>
<reference evidence="2 3" key="1">
    <citation type="submission" date="2014-11" db="EMBL/GenBank/DDBJ databases">
        <authorList>
            <person name="Zhu J."/>
            <person name="Qi W."/>
            <person name="Song R."/>
        </authorList>
    </citation>
    <scope>NUCLEOTIDE SEQUENCE [LARGE SCALE GENOMIC DNA]</scope>
</reference>
<dbReference type="GO" id="GO:0016491">
    <property type="term" value="F:oxidoreductase activity"/>
    <property type="evidence" value="ECO:0007669"/>
    <property type="project" value="InterPro"/>
</dbReference>
<gene>
    <name evidence="2" type="ORF">Vbra_20716</name>
</gene>
<dbReference type="EMBL" id="CDMY01000286">
    <property type="protein sequence ID" value="CEL99664.1"/>
    <property type="molecule type" value="Genomic_DNA"/>
</dbReference>
<proteinExistence type="predicted"/>
<dbReference type="Gene3D" id="3.40.109.10">
    <property type="entry name" value="NADH Oxidase"/>
    <property type="match status" value="1"/>
</dbReference>
<dbReference type="CDD" id="cd02142">
    <property type="entry name" value="McbC_SagB-like_oxidoreductase"/>
    <property type="match status" value="1"/>
</dbReference>
<dbReference type="Pfam" id="PF00881">
    <property type="entry name" value="Nitroreductase"/>
    <property type="match status" value="1"/>
</dbReference>
<dbReference type="InterPro" id="IPR052544">
    <property type="entry name" value="Bacteriocin_Proc_Enz"/>
</dbReference>
<dbReference type="VEuPathDB" id="CryptoDB:Vbra_20716"/>
<evidence type="ECO:0000259" key="1">
    <source>
        <dbReference type="Pfam" id="PF00881"/>
    </source>
</evidence>
<dbReference type="InterPro" id="IPR029479">
    <property type="entry name" value="Nitroreductase"/>
</dbReference>
<organism evidence="2 3">
    <name type="scientific">Vitrella brassicaformis (strain CCMP3155)</name>
    <dbReference type="NCBI Taxonomy" id="1169540"/>
    <lineage>
        <taxon>Eukaryota</taxon>
        <taxon>Sar</taxon>
        <taxon>Alveolata</taxon>
        <taxon>Colpodellida</taxon>
        <taxon>Vitrellaceae</taxon>
        <taxon>Vitrella</taxon>
    </lineage>
</organism>
<dbReference type="OrthoDB" id="1874769at2759"/>
<dbReference type="InParanoid" id="A0A0G4EQF3"/>
<dbReference type="AlphaFoldDB" id="A0A0G4EQF3"/>
<dbReference type="PANTHER" id="PTHR43745:SF2">
    <property type="entry name" value="NITROREDUCTASE MJ1384-RELATED"/>
    <property type="match status" value="1"/>
</dbReference>
<dbReference type="InterPro" id="IPR020051">
    <property type="entry name" value="SagB-type_dehydrogenase"/>
</dbReference>
<sequence length="216" mass="23660">MARREEGWHPLPDVTDHLKQVSLFDALSLRRSHRELSTRSYMSRERLAAIVWSAQGISDTSRFRKRTAPSAGALYPIKLYVVVSRVDGLPAGVYEYSCDRHALVSKEGVDNPREALPRVAAACRAEWVRDAEALLVVVGTPALRHKYHGRSVRYVWVEAGAATQNALLAAASLGTAATVVGAFDDEKVAQAVGDDLTTMRYEEEGPIVLIALGHPV</sequence>
<dbReference type="NCBIfam" id="TIGR03605">
    <property type="entry name" value="antibiot_sagB"/>
    <property type="match status" value="1"/>
</dbReference>
<accession>A0A0G4EQF3</accession>
<keyword evidence="3" id="KW-1185">Reference proteome</keyword>
<dbReference type="InterPro" id="IPR000415">
    <property type="entry name" value="Nitroreductase-like"/>
</dbReference>
<feature type="domain" description="Nitroreductase" evidence="1">
    <location>
        <begin position="30"/>
        <end position="214"/>
    </location>
</feature>
<evidence type="ECO:0000313" key="2">
    <source>
        <dbReference type="EMBL" id="CEL99664.1"/>
    </source>
</evidence>
<dbReference type="PANTHER" id="PTHR43745">
    <property type="entry name" value="NITROREDUCTASE MJ1384-RELATED"/>
    <property type="match status" value="1"/>
</dbReference>